<evidence type="ECO:0000256" key="1">
    <source>
        <dbReference type="SAM" id="MobiDB-lite"/>
    </source>
</evidence>
<feature type="compositionally biased region" description="Basic and acidic residues" evidence="1">
    <location>
        <begin position="21"/>
        <end position="31"/>
    </location>
</feature>
<evidence type="ECO:0000313" key="3">
    <source>
        <dbReference type="Proteomes" id="UP000245956"/>
    </source>
</evidence>
<sequence>MLTGVHAVRGEGWVFRQPNNEPKKEEEEARRRQIANHSRRATNNLQRVRRGRSQSTGSMRRPTTWKAVHPSCSLHAACVSARPLTMLHPIPVLTQCACVCHGLPNLAHLVQVRPGREELEPNGRLQSLKALLQQKHVAGQPTYSAQAGAA</sequence>
<dbReference type="AlphaFoldDB" id="A0A2U3ED73"/>
<gene>
    <name evidence="2" type="ORF">PCL_11082</name>
</gene>
<protein>
    <submittedName>
        <fullName evidence="2">Uncharacterized protein</fullName>
    </submittedName>
</protein>
<organism evidence="2 3">
    <name type="scientific">Purpureocillium lilacinum</name>
    <name type="common">Paecilomyces lilacinus</name>
    <dbReference type="NCBI Taxonomy" id="33203"/>
    <lineage>
        <taxon>Eukaryota</taxon>
        <taxon>Fungi</taxon>
        <taxon>Dikarya</taxon>
        <taxon>Ascomycota</taxon>
        <taxon>Pezizomycotina</taxon>
        <taxon>Sordariomycetes</taxon>
        <taxon>Hypocreomycetidae</taxon>
        <taxon>Hypocreales</taxon>
        <taxon>Ophiocordycipitaceae</taxon>
        <taxon>Purpureocillium</taxon>
    </lineage>
</organism>
<dbReference type="EMBL" id="LCWV01000006">
    <property type="protein sequence ID" value="PWI72459.1"/>
    <property type="molecule type" value="Genomic_DNA"/>
</dbReference>
<evidence type="ECO:0000313" key="2">
    <source>
        <dbReference type="EMBL" id="PWI72459.1"/>
    </source>
</evidence>
<feature type="region of interest" description="Disordered" evidence="1">
    <location>
        <begin position="13"/>
        <end position="64"/>
    </location>
</feature>
<proteinExistence type="predicted"/>
<accession>A0A2U3ED73</accession>
<name>A0A2U3ED73_PURLI</name>
<comment type="caution">
    <text evidence="2">The sequence shown here is derived from an EMBL/GenBank/DDBJ whole genome shotgun (WGS) entry which is preliminary data.</text>
</comment>
<dbReference type="Proteomes" id="UP000245956">
    <property type="component" value="Unassembled WGS sequence"/>
</dbReference>
<reference evidence="2 3" key="1">
    <citation type="journal article" date="2016" name="Front. Microbiol.">
        <title>Genome and transcriptome sequences reveal the specific parasitism of the nematophagous Purpureocillium lilacinum 36-1.</title>
        <authorList>
            <person name="Xie J."/>
            <person name="Li S."/>
            <person name="Mo C."/>
            <person name="Xiao X."/>
            <person name="Peng D."/>
            <person name="Wang G."/>
            <person name="Xiao Y."/>
        </authorList>
    </citation>
    <scope>NUCLEOTIDE SEQUENCE [LARGE SCALE GENOMIC DNA]</scope>
    <source>
        <strain evidence="2 3">36-1</strain>
    </source>
</reference>